<gene>
    <name evidence="3" type="ORF">G8O30_15200</name>
</gene>
<dbReference type="PIRSF" id="PIRSF026631">
    <property type="entry name" value="UCP026631"/>
    <property type="match status" value="1"/>
</dbReference>
<proteinExistence type="predicted"/>
<feature type="domain" description="YdbS-like PH" evidence="2">
    <location>
        <begin position="65"/>
        <end position="148"/>
    </location>
</feature>
<reference evidence="3 4" key="1">
    <citation type="submission" date="2019-07" db="EMBL/GenBank/DDBJ databases">
        <title>Genome sequence of 2 isolates from Red Sea Mangroves.</title>
        <authorList>
            <person name="Sefrji F."/>
            <person name="Michoud G."/>
            <person name="Merlino G."/>
            <person name="Daffonchio D."/>
        </authorList>
    </citation>
    <scope>NUCLEOTIDE SEQUENCE [LARGE SCALE GENOMIC DNA]</scope>
    <source>
        <strain evidence="3 4">R1DC41</strain>
    </source>
</reference>
<feature type="transmembrane region" description="Helical" evidence="1">
    <location>
        <begin position="359"/>
        <end position="377"/>
    </location>
</feature>
<dbReference type="InterPro" id="IPR005182">
    <property type="entry name" value="YdbS-like_PH"/>
</dbReference>
<dbReference type="Proteomes" id="UP000593626">
    <property type="component" value="Chromosome"/>
</dbReference>
<dbReference type="RefSeq" id="WP_239672865.1">
    <property type="nucleotide sequence ID" value="NZ_CP049742.1"/>
</dbReference>
<keyword evidence="1" id="KW-0472">Membrane</keyword>
<feature type="transmembrane region" description="Helical" evidence="1">
    <location>
        <begin position="223"/>
        <end position="248"/>
    </location>
</feature>
<evidence type="ECO:0000313" key="4">
    <source>
        <dbReference type="Proteomes" id="UP000593626"/>
    </source>
</evidence>
<feature type="transmembrane region" description="Helical" evidence="1">
    <location>
        <begin position="39"/>
        <end position="59"/>
    </location>
</feature>
<keyword evidence="1" id="KW-0812">Transmembrane</keyword>
<feature type="domain" description="YdbS-like PH" evidence="2">
    <location>
        <begin position="409"/>
        <end position="480"/>
    </location>
</feature>
<dbReference type="AlphaFoldDB" id="A0A7S8CDV7"/>
<dbReference type="PANTHER" id="PTHR34473">
    <property type="entry name" value="UPF0699 TRANSMEMBRANE PROTEIN YDBS"/>
    <property type="match status" value="1"/>
</dbReference>
<feature type="transmembrane region" description="Helical" evidence="1">
    <location>
        <begin position="182"/>
        <end position="203"/>
    </location>
</feature>
<protein>
    <submittedName>
        <fullName evidence="3">PH domain-containing protein</fullName>
    </submittedName>
</protein>
<keyword evidence="1" id="KW-1133">Transmembrane helix</keyword>
<accession>A0A7S8CDV7</accession>
<dbReference type="PANTHER" id="PTHR34473:SF2">
    <property type="entry name" value="UPF0699 TRANSMEMBRANE PROTEIN YDBT"/>
    <property type="match status" value="1"/>
</dbReference>
<feature type="domain" description="YdbS-like PH" evidence="2">
    <location>
        <begin position="253"/>
        <end position="338"/>
    </location>
</feature>
<dbReference type="Pfam" id="PF03703">
    <property type="entry name" value="bPH_2"/>
    <property type="match status" value="3"/>
</dbReference>
<evidence type="ECO:0000256" key="1">
    <source>
        <dbReference type="SAM" id="Phobius"/>
    </source>
</evidence>
<feature type="transmembrane region" description="Helical" evidence="1">
    <location>
        <begin position="12"/>
        <end position="33"/>
    </location>
</feature>
<name>A0A7S8CDV7_9BACI</name>
<sequence>MSKQRLHPISAVYLSLKNLKELIVPILIGFFAGNTGGPPGIFGIVVNYIWLAIFIYILISGIIQWKRFVYWVEEDELRIEHGLFVKKKRYIPVERIQSLDETEGLLHRSFGLVLVKVETASSGGAIANKAEAELTAITREQAKQLKKELMRRKEKIEEESEVEVEVEVPKPKPFFVMNPQELFIMASTSGGIGIVIATVFAFLSQFEELIPYEVVYERIGGIIQSATLLISILVLFGLFSAWAASVVITMFRYANYRVTQVDRDLIIESGLLEKKQWTIPMDRIQAIRMVKSPIRAPFGFVTVILESAGNVKMDSLMPGFALFPIVKEKQAVELVRHLFPQVSLDTQVQSLPKEVRIRYIIRMVLLTLIPIIVAVSILQWQGLWTLILVPFAVFLGFKQYESAGSYIGEGDIIVRFRGVQEHTLWTIRKRVQSMKVVQSIFQKRADVTHLQLFVKSGMAASRGVVRDLSSDRAKEMLEWYVPKK</sequence>
<evidence type="ECO:0000259" key="2">
    <source>
        <dbReference type="Pfam" id="PF03703"/>
    </source>
</evidence>
<organism evidence="3 4">
    <name type="scientific">Mangrovibacillus cuniculi</name>
    <dbReference type="NCBI Taxonomy" id="2593652"/>
    <lineage>
        <taxon>Bacteria</taxon>
        <taxon>Bacillati</taxon>
        <taxon>Bacillota</taxon>
        <taxon>Bacilli</taxon>
        <taxon>Bacillales</taxon>
        <taxon>Bacillaceae</taxon>
        <taxon>Mangrovibacillus</taxon>
    </lineage>
</organism>
<dbReference type="KEGG" id="mcui:G8O30_15200"/>
<dbReference type="EMBL" id="CP049742">
    <property type="protein sequence ID" value="QPC48182.1"/>
    <property type="molecule type" value="Genomic_DNA"/>
</dbReference>
<evidence type="ECO:0000313" key="3">
    <source>
        <dbReference type="EMBL" id="QPC48182.1"/>
    </source>
</evidence>
<dbReference type="InterPro" id="IPR014529">
    <property type="entry name" value="UCP026631"/>
</dbReference>
<keyword evidence="4" id="KW-1185">Reference proteome</keyword>